<dbReference type="GO" id="GO:0016491">
    <property type="term" value="F:oxidoreductase activity"/>
    <property type="evidence" value="ECO:0007669"/>
    <property type="project" value="InterPro"/>
</dbReference>
<keyword evidence="3" id="KW-1185">Reference proteome</keyword>
<evidence type="ECO:0000313" key="3">
    <source>
        <dbReference type="Proteomes" id="UP000609121"/>
    </source>
</evidence>
<evidence type="ECO:0000313" key="2">
    <source>
        <dbReference type="EMBL" id="MBE3638761.1"/>
    </source>
</evidence>
<organism evidence="2 3">
    <name type="scientific">Mangrovicoccus algicola</name>
    <dbReference type="NCBI Taxonomy" id="2771008"/>
    <lineage>
        <taxon>Bacteria</taxon>
        <taxon>Pseudomonadati</taxon>
        <taxon>Pseudomonadota</taxon>
        <taxon>Alphaproteobacteria</taxon>
        <taxon>Rhodobacterales</taxon>
        <taxon>Paracoccaceae</taxon>
        <taxon>Mangrovicoccus</taxon>
    </lineage>
</organism>
<dbReference type="InterPro" id="IPR017927">
    <property type="entry name" value="FAD-bd_FR_type"/>
</dbReference>
<gene>
    <name evidence="2" type="ORF">ICN82_11145</name>
</gene>
<protein>
    <submittedName>
        <fullName evidence="2">Flavodoxin reductase</fullName>
    </submittedName>
</protein>
<dbReference type="PRINTS" id="PR00410">
    <property type="entry name" value="PHEHYDRXLASE"/>
</dbReference>
<dbReference type="RefSeq" id="WP_193182693.1">
    <property type="nucleotide sequence ID" value="NZ_JACVXA010000031.1"/>
</dbReference>
<comment type="caution">
    <text evidence="2">The sequence shown here is derived from an EMBL/GenBank/DDBJ whole genome shotgun (WGS) entry which is preliminary data.</text>
</comment>
<dbReference type="InterPro" id="IPR039261">
    <property type="entry name" value="FNR_nucleotide-bd"/>
</dbReference>
<proteinExistence type="predicted"/>
<feature type="domain" description="FAD-binding FR-type" evidence="1">
    <location>
        <begin position="1"/>
        <end position="101"/>
    </location>
</feature>
<dbReference type="SUPFAM" id="SSF52343">
    <property type="entry name" value="Ferredoxin reductase-like, C-terminal NADP-linked domain"/>
    <property type="match status" value="1"/>
</dbReference>
<accession>A0A8J7CKF9</accession>
<dbReference type="InterPro" id="IPR013112">
    <property type="entry name" value="FAD-bd_8"/>
</dbReference>
<dbReference type="InterPro" id="IPR017938">
    <property type="entry name" value="Riboflavin_synthase-like_b-brl"/>
</dbReference>
<dbReference type="Gene3D" id="2.40.30.10">
    <property type="entry name" value="Translation factors"/>
    <property type="match status" value="1"/>
</dbReference>
<reference evidence="2" key="1">
    <citation type="submission" date="2020-09" db="EMBL/GenBank/DDBJ databases">
        <title>A novel bacterium of genus Mangrovicoccus, isolated from South China Sea.</title>
        <authorList>
            <person name="Huang H."/>
            <person name="Mo K."/>
            <person name="Hu Y."/>
        </authorList>
    </citation>
    <scope>NUCLEOTIDE SEQUENCE</scope>
    <source>
        <strain evidence="2">HB182678</strain>
    </source>
</reference>
<dbReference type="PROSITE" id="PS51384">
    <property type="entry name" value="FAD_FR"/>
    <property type="match status" value="1"/>
</dbReference>
<dbReference type="Gene3D" id="3.40.50.80">
    <property type="entry name" value="Nucleotide-binding domain of ferredoxin-NADP reductase (FNR) module"/>
    <property type="match status" value="1"/>
</dbReference>
<dbReference type="SUPFAM" id="SSF63380">
    <property type="entry name" value="Riboflavin synthase domain-like"/>
    <property type="match status" value="1"/>
</dbReference>
<dbReference type="PANTHER" id="PTHR47354">
    <property type="entry name" value="NADH OXIDOREDUCTASE HCR"/>
    <property type="match status" value="1"/>
</dbReference>
<dbReference type="Proteomes" id="UP000609121">
    <property type="component" value="Unassembled WGS sequence"/>
</dbReference>
<name>A0A8J7CKF9_9RHOB</name>
<dbReference type="InterPro" id="IPR001433">
    <property type="entry name" value="OxRdtase_FAD/NAD-bd"/>
</dbReference>
<sequence>MTHHVSLQEIEALTGEVWRLRLERPPGYDFIPGEATHVTLDREGWRDEDRPFTFTSQPEDDFLEFTIKSYPDHEGVTAQIPTLRKGEHLRIEDPGGAIRDKGPGVIVAGGAGVTPFIPILRRRIEAGTAGEMTLILADRDWSSLILRDEWHRARDLKTVFVLAEEDREGCESGHVTRALLERHGVTAETRVYLCGPPPMEEAVTEALEQIGVDPEGLVREGN</sequence>
<dbReference type="PANTHER" id="PTHR47354:SF5">
    <property type="entry name" value="PROTEIN RFBI"/>
    <property type="match status" value="1"/>
</dbReference>
<evidence type="ECO:0000259" key="1">
    <source>
        <dbReference type="PROSITE" id="PS51384"/>
    </source>
</evidence>
<dbReference type="InterPro" id="IPR050415">
    <property type="entry name" value="MRET"/>
</dbReference>
<dbReference type="EMBL" id="JACVXA010000031">
    <property type="protein sequence ID" value="MBE3638761.1"/>
    <property type="molecule type" value="Genomic_DNA"/>
</dbReference>
<dbReference type="Pfam" id="PF00175">
    <property type="entry name" value="NAD_binding_1"/>
    <property type="match status" value="1"/>
</dbReference>
<dbReference type="Pfam" id="PF08022">
    <property type="entry name" value="FAD_binding_8"/>
    <property type="match status" value="1"/>
</dbReference>
<dbReference type="AlphaFoldDB" id="A0A8J7CKF9"/>